<protein>
    <recommendedName>
        <fullName evidence="3">PilM protein</fullName>
    </recommendedName>
</protein>
<dbReference type="EMBL" id="JACHXD010000028">
    <property type="protein sequence ID" value="MBB3122335.1"/>
    <property type="molecule type" value="Genomic_DNA"/>
</dbReference>
<proteinExistence type="predicted"/>
<dbReference type="Pfam" id="PF07419">
    <property type="entry name" value="PilM"/>
    <property type="match status" value="1"/>
</dbReference>
<evidence type="ECO:0008006" key="3">
    <source>
        <dbReference type="Google" id="ProtNLM"/>
    </source>
</evidence>
<reference evidence="1 2" key="1">
    <citation type="submission" date="2020-08" db="EMBL/GenBank/DDBJ databases">
        <title>Genomic Encyclopedia of Type Strains, Phase III (KMG-III): the genomes of soil and plant-associated and newly described type strains.</title>
        <authorList>
            <person name="Whitman W."/>
        </authorList>
    </citation>
    <scope>NUCLEOTIDE SEQUENCE [LARGE SCALE GENOMIC DNA]</scope>
    <source>
        <strain evidence="1 2">CECT 8897</strain>
    </source>
</reference>
<dbReference type="AlphaFoldDB" id="A0A7W5BGC5"/>
<keyword evidence="2" id="KW-1185">Reference proteome</keyword>
<dbReference type="InterPro" id="IPR009987">
    <property type="entry name" value="IM_PilM"/>
</dbReference>
<accession>A0A7W5BGC5</accession>
<sequence>MWNIAILTIMMAAAGGYTVLANRQAEVMEQHLTEASAESMANYRTAVVAYFRKYNELSTSVSLSTLRDRHMLRDWAVLDAPPSPPWANYRDTNGTIYIYAQKLPRREITSEIVHLSRNSILAGSYRIGSSNLQSPIYGDTGISLSALIGKGVPDGAPVWLAVSL</sequence>
<dbReference type="RefSeq" id="WP_183443996.1">
    <property type="nucleotide sequence ID" value="NZ_JACHXD010000028.1"/>
</dbReference>
<dbReference type="Proteomes" id="UP000541535">
    <property type="component" value="Unassembled WGS sequence"/>
</dbReference>
<evidence type="ECO:0000313" key="1">
    <source>
        <dbReference type="EMBL" id="MBB3122335.1"/>
    </source>
</evidence>
<organism evidence="1 2">
    <name type="scientific">Pseudoduganella violacea</name>
    <dbReference type="NCBI Taxonomy" id="1715466"/>
    <lineage>
        <taxon>Bacteria</taxon>
        <taxon>Pseudomonadati</taxon>
        <taxon>Pseudomonadota</taxon>
        <taxon>Betaproteobacteria</taxon>
        <taxon>Burkholderiales</taxon>
        <taxon>Oxalobacteraceae</taxon>
        <taxon>Telluria group</taxon>
        <taxon>Pseudoduganella</taxon>
    </lineage>
</organism>
<gene>
    <name evidence="1" type="ORF">FHS03_005436</name>
</gene>
<name>A0A7W5BGC5_9BURK</name>
<evidence type="ECO:0000313" key="2">
    <source>
        <dbReference type="Proteomes" id="UP000541535"/>
    </source>
</evidence>
<comment type="caution">
    <text evidence="1">The sequence shown here is derived from an EMBL/GenBank/DDBJ whole genome shotgun (WGS) entry which is preliminary data.</text>
</comment>